<comment type="subcellular location">
    <subcellularLocation>
        <location evidence="1">Cell membrane</location>
        <topology evidence="1">Peripheral membrane protein</topology>
        <orientation evidence="1">Cytoplasmic side</orientation>
    </subcellularLocation>
</comment>
<dbReference type="InterPro" id="IPR002696">
    <property type="entry name" value="Membr_insert_effic_factor_YidD"/>
</dbReference>
<dbReference type="EMBL" id="CP029149">
    <property type="protein sequence ID" value="QHN64395.1"/>
    <property type="molecule type" value="Genomic_DNA"/>
</dbReference>
<keyword evidence="1" id="KW-1003">Cell membrane</keyword>
<dbReference type="PANTHER" id="PTHR33383:SF1">
    <property type="entry name" value="MEMBRANE PROTEIN INSERTION EFFICIENCY FACTOR-RELATED"/>
    <property type="match status" value="1"/>
</dbReference>
<dbReference type="NCBIfam" id="TIGR00278">
    <property type="entry name" value="membrane protein insertion efficiency factor YidD"/>
    <property type="match status" value="1"/>
</dbReference>
<accession>A0A6P1QRV3</accession>
<evidence type="ECO:0000313" key="3">
    <source>
        <dbReference type="Proteomes" id="UP000464318"/>
    </source>
</evidence>
<dbReference type="GO" id="GO:0005886">
    <property type="term" value="C:plasma membrane"/>
    <property type="evidence" value="ECO:0007669"/>
    <property type="project" value="UniProtKB-SubCell"/>
</dbReference>
<gene>
    <name evidence="2" type="primary">yidD</name>
    <name evidence="2" type="ORF">DBX24_00075</name>
</gene>
<dbReference type="AlphaFoldDB" id="A0A6P1QRV3"/>
<evidence type="ECO:0000256" key="1">
    <source>
        <dbReference type="HAMAP-Rule" id="MF_00386"/>
    </source>
</evidence>
<dbReference type="RefSeq" id="WP_160223577.1">
    <property type="nucleotide sequence ID" value="NZ_CP029149.1"/>
</dbReference>
<dbReference type="OrthoDB" id="9801753at2"/>
<protein>
    <recommendedName>
        <fullName evidence="1">Putative membrane protein insertion efficiency factor</fullName>
    </recommendedName>
</protein>
<dbReference type="PANTHER" id="PTHR33383">
    <property type="entry name" value="MEMBRANE PROTEIN INSERTION EFFICIENCY FACTOR-RELATED"/>
    <property type="match status" value="1"/>
</dbReference>
<dbReference type="Pfam" id="PF01809">
    <property type="entry name" value="YidD"/>
    <property type="match status" value="1"/>
</dbReference>
<comment type="function">
    <text evidence="1">Could be involved in insertion of integral membrane proteins into the membrane.</text>
</comment>
<dbReference type="KEGG" id="bcad:DBX24_00075"/>
<keyword evidence="1" id="KW-0472">Membrane</keyword>
<dbReference type="SMART" id="SM01234">
    <property type="entry name" value="Haemolytic"/>
    <property type="match status" value="1"/>
</dbReference>
<comment type="similarity">
    <text evidence="1">Belongs to the UPF0161 family.</text>
</comment>
<keyword evidence="3" id="KW-1185">Reference proteome</keyword>
<dbReference type="HAMAP" id="MF_00386">
    <property type="entry name" value="UPF0161_YidD"/>
    <property type="match status" value="1"/>
</dbReference>
<proteinExistence type="inferred from homology"/>
<dbReference type="Proteomes" id="UP000464318">
    <property type="component" value="Chromosome"/>
</dbReference>
<sequence length="85" mass="9693">MKKVLNHIILFPFLLLIKVYQWGISPLLGRNCRYQPTCSHYMAEALRTHGLFRGLSLGINRILRCHPWGGSGYDPVPKKKSGCKP</sequence>
<evidence type="ECO:0000313" key="2">
    <source>
        <dbReference type="EMBL" id="QHN64395.1"/>
    </source>
</evidence>
<name>A0A6P1QRV3_9FLAO</name>
<reference evidence="2 3" key="1">
    <citation type="submission" date="2018-04" db="EMBL/GenBank/DDBJ databases">
        <title>Characteristic and Complete Genome Sequencing of A Novel Member of Infective Endocarditis Causative Bacteria: Bergeyella cardium QL-PH.</title>
        <authorList>
            <person name="Pan H."/>
            <person name="Sun E."/>
            <person name="Zhang Y."/>
        </authorList>
    </citation>
    <scope>NUCLEOTIDE SEQUENCE [LARGE SCALE GENOMIC DNA]</scope>
    <source>
        <strain evidence="2 3">HPQL</strain>
    </source>
</reference>
<organism evidence="2 3">
    <name type="scientific">Bergeyella cardium</name>
    <dbReference type="NCBI Taxonomy" id="1585976"/>
    <lineage>
        <taxon>Bacteria</taxon>
        <taxon>Pseudomonadati</taxon>
        <taxon>Bacteroidota</taxon>
        <taxon>Flavobacteriia</taxon>
        <taxon>Flavobacteriales</taxon>
        <taxon>Weeksellaceae</taxon>
        <taxon>Bergeyella</taxon>
    </lineage>
</organism>